<dbReference type="AlphaFoldDB" id="A0A225VIL4"/>
<reference evidence="3" key="1">
    <citation type="submission" date="2017-03" db="EMBL/GenBank/DDBJ databases">
        <title>Phytopthora megakarya and P. palmivora, two closely related causual agents of cacao black pod achieved similar genome size and gene model numbers by different mechanisms.</title>
        <authorList>
            <person name="Ali S."/>
            <person name="Shao J."/>
            <person name="Larry D.J."/>
            <person name="Kronmiller B."/>
            <person name="Shen D."/>
            <person name="Strem M.D."/>
            <person name="Melnick R.L."/>
            <person name="Guiltinan M.J."/>
            <person name="Tyler B.M."/>
            <person name="Meinhardt L.W."/>
            <person name="Bailey B.A."/>
        </authorList>
    </citation>
    <scope>NUCLEOTIDE SEQUENCE [LARGE SCALE GENOMIC DNA]</scope>
    <source>
        <strain evidence="3">zdho120</strain>
    </source>
</reference>
<name>A0A225VIL4_9STRA</name>
<evidence type="ECO:0000313" key="2">
    <source>
        <dbReference type="EMBL" id="OWZ04944.1"/>
    </source>
</evidence>
<dbReference type="OrthoDB" id="125496at2759"/>
<evidence type="ECO:0000313" key="3">
    <source>
        <dbReference type="Proteomes" id="UP000198211"/>
    </source>
</evidence>
<feature type="compositionally biased region" description="Basic and acidic residues" evidence="1">
    <location>
        <begin position="108"/>
        <end position="134"/>
    </location>
</feature>
<dbReference type="Proteomes" id="UP000198211">
    <property type="component" value="Unassembled WGS sequence"/>
</dbReference>
<feature type="region of interest" description="Disordered" evidence="1">
    <location>
        <begin position="90"/>
        <end position="134"/>
    </location>
</feature>
<comment type="caution">
    <text evidence="2">The sequence shown here is derived from an EMBL/GenBank/DDBJ whole genome shotgun (WGS) entry which is preliminary data.</text>
</comment>
<proteinExistence type="predicted"/>
<dbReference type="EMBL" id="NBNE01004690">
    <property type="protein sequence ID" value="OWZ04944.1"/>
    <property type="molecule type" value="Genomic_DNA"/>
</dbReference>
<sequence>ARRIWKLLGDAFIKYYYSKFNQVAKARYYSAKREDNEHFENGGREFKDLVEHVLVTCDDRRLEERLCHVRVKDFHDLEDMINAILKRRDWKSKRDSSVRRSSRRRRDSSRNEDPRRSYRRDSHNRDDRRTEAPY</sequence>
<evidence type="ECO:0000256" key="1">
    <source>
        <dbReference type="SAM" id="MobiDB-lite"/>
    </source>
</evidence>
<keyword evidence="3" id="KW-1185">Reference proteome</keyword>
<organism evidence="2 3">
    <name type="scientific">Phytophthora megakarya</name>
    <dbReference type="NCBI Taxonomy" id="4795"/>
    <lineage>
        <taxon>Eukaryota</taxon>
        <taxon>Sar</taxon>
        <taxon>Stramenopiles</taxon>
        <taxon>Oomycota</taxon>
        <taxon>Peronosporomycetes</taxon>
        <taxon>Peronosporales</taxon>
        <taxon>Peronosporaceae</taxon>
        <taxon>Phytophthora</taxon>
    </lineage>
</organism>
<feature type="non-terminal residue" evidence="2">
    <location>
        <position position="1"/>
    </location>
</feature>
<protein>
    <submittedName>
        <fullName evidence="2">Uncharacterized protein</fullName>
    </submittedName>
</protein>
<accession>A0A225VIL4</accession>
<gene>
    <name evidence="2" type="ORF">PHMEG_00023057</name>
</gene>